<dbReference type="VEuPathDB" id="FungiDB:RhiirFUN_009035"/>
<dbReference type="PANTHER" id="PTHR35871">
    <property type="entry name" value="EXPRESSED PROTEIN"/>
    <property type="match status" value="1"/>
</dbReference>
<accession>U9UK42</accession>
<reference evidence="2" key="1">
    <citation type="submission" date="2013-07" db="EMBL/GenBank/DDBJ databases">
        <title>The genome of an arbuscular mycorrhizal fungus provides insights into the evolution of the oldest plant symbiosis.</title>
        <authorList>
            <consortium name="DOE Joint Genome Institute"/>
            <person name="Tisserant E."/>
            <person name="Malbreil M."/>
            <person name="Kuo A."/>
            <person name="Kohler A."/>
            <person name="Symeonidi A."/>
            <person name="Balestrini R."/>
            <person name="Charron P."/>
            <person name="Duensing N."/>
            <person name="Frei-dit-Frey N."/>
            <person name="Gianinazzi-Pearson V."/>
            <person name="Gilbert B."/>
            <person name="Handa Y."/>
            <person name="Hijri M."/>
            <person name="Kaul R."/>
            <person name="Kawaguchi M."/>
            <person name="Krajinski F."/>
            <person name="Lammers P."/>
            <person name="Lapierre D."/>
            <person name="Masclaux F.G."/>
            <person name="Murat C."/>
            <person name="Morin E."/>
            <person name="Ndikumana S."/>
            <person name="Pagni M."/>
            <person name="Petitpierre D."/>
            <person name="Requena N."/>
            <person name="Rosikiewicz P."/>
            <person name="Riley R."/>
            <person name="Saito K."/>
            <person name="San Clemente H."/>
            <person name="Shapiro H."/>
            <person name="van Tuinen D."/>
            <person name="Becard G."/>
            <person name="Bonfante P."/>
            <person name="Paszkowski U."/>
            <person name="Shachar-Hill Y."/>
            <person name="Young J.P."/>
            <person name="Sanders I.R."/>
            <person name="Henrissat B."/>
            <person name="Rensing S.A."/>
            <person name="Grigoriev I.V."/>
            <person name="Corradi N."/>
            <person name="Roux C."/>
            <person name="Martin F."/>
        </authorList>
    </citation>
    <scope>NUCLEOTIDE SEQUENCE</scope>
    <source>
        <strain evidence="2">DAOM 197198</strain>
    </source>
</reference>
<dbReference type="HOGENOM" id="CLU_005726_6_1_1"/>
<evidence type="ECO:0000256" key="1">
    <source>
        <dbReference type="SAM" id="MobiDB-lite"/>
    </source>
</evidence>
<gene>
    <name evidence="2" type="ORF">GLOINDRAFT_20145</name>
</gene>
<dbReference type="Gene3D" id="3.30.420.10">
    <property type="entry name" value="Ribonuclease H-like superfamily/Ribonuclease H"/>
    <property type="match status" value="1"/>
</dbReference>
<dbReference type="GO" id="GO:0003676">
    <property type="term" value="F:nucleic acid binding"/>
    <property type="evidence" value="ECO:0007669"/>
    <property type="project" value="InterPro"/>
</dbReference>
<proteinExistence type="predicted"/>
<dbReference type="InterPro" id="IPR036397">
    <property type="entry name" value="RNaseH_sf"/>
</dbReference>
<dbReference type="AlphaFoldDB" id="U9UK42"/>
<evidence type="ECO:0008006" key="3">
    <source>
        <dbReference type="Google" id="ProtNLM"/>
    </source>
</evidence>
<dbReference type="eggNOG" id="ENOG502RT6R">
    <property type="taxonomic scope" value="Eukaryota"/>
</dbReference>
<sequence length="535" mass="61890">METLKFSKRPLVNLGNSRTTKYRRKIKALENQKKNGQTLIQLLSKEKSQETSDSEETQNNDEEINKENANKSMKYLLSKGHAKLKASQTVAELLNRGVWFARCVRSWAKAFKNYDDVPKSNRGQHFKGSSILNDEDIQLKVASYLRQHKFDVTVNSFCNFVNEEILPSIGIENKTTISKSTANRWLKKIEDVVAYRKEFLENMANYQKLMPKFIGEECETQINPELMDGERLHILVTHDETTFQSNDGQKSGWRPKNEQPLRKKGQDQSIHVSDFLTDTIGRLKLNEDDIDDTIPHEARVIINPGKNFDGWWNIDQLIDQIKTRAIPIFEKIHPGMIAVFAFDNSSSHAKLADDTLNAANMNLNPGGKQPIMRDTIFNGQIQSMVFPNDYPDKNLRGKPKENPRCCARHVLATQEDFLNQKPILQEIIEGLGHKVIFYPKFHCELNYIEMYWGAAKRYARQHCDYTWKGLQETAPRELDSVPLNHIRKYARKSAKFMECYRKGLTGVQADYVLKKYKSHRAVPDFIFENIDELIK</sequence>
<dbReference type="EMBL" id="KI278734">
    <property type="protein sequence ID" value="ESA18943.1"/>
    <property type="molecule type" value="Genomic_DNA"/>
</dbReference>
<feature type="region of interest" description="Disordered" evidence="1">
    <location>
        <begin position="243"/>
        <end position="268"/>
    </location>
</feature>
<dbReference type="PANTHER" id="PTHR35871:SF1">
    <property type="entry name" value="CXC1-LIKE CYSTEINE CLUSTER ASSOCIATED WITH KDZ TRANSPOSASES DOMAIN-CONTAINING PROTEIN"/>
    <property type="match status" value="1"/>
</dbReference>
<evidence type="ECO:0000313" key="2">
    <source>
        <dbReference type="EMBL" id="ESA18943.1"/>
    </source>
</evidence>
<organism evidence="2">
    <name type="scientific">Rhizophagus irregularis (strain DAOM 181602 / DAOM 197198 / MUCL 43194)</name>
    <name type="common">Arbuscular mycorrhizal fungus</name>
    <name type="synonym">Glomus intraradices</name>
    <dbReference type="NCBI Taxonomy" id="747089"/>
    <lineage>
        <taxon>Eukaryota</taxon>
        <taxon>Fungi</taxon>
        <taxon>Fungi incertae sedis</taxon>
        <taxon>Mucoromycota</taxon>
        <taxon>Glomeromycotina</taxon>
        <taxon>Glomeromycetes</taxon>
        <taxon>Glomerales</taxon>
        <taxon>Glomeraceae</taxon>
        <taxon>Rhizophagus</taxon>
    </lineage>
</organism>
<feature type="compositionally biased region" description="Basic and acidic residues" evidence="1">
    <location>
        <begin position="255"/>
        <end position="266"/>
    </location>
</feature>
<name>U9UK42_RHIID</name>
<protein>
    <recommendedName>
        <fullName evidence="3">DDE-1 domain-containing protein</fullName>
    </recommendedName>
</protein>
<feature type="region of interest" description="Disordered" evidence="1">
    <location>
        <begin position="44"/>
        <end position="66"/>
    </location>
</feature>
<feature type="compositionally biased region" description="Acidic residues" evidence="1">
    <location>
        <begin position="52"/>
        <end position="62"/>
    </location>
</feature>